<evidence type="ECO:0008006" key="10">
    <source>
        <dbReference type="Google" id="ProtNLM"/>
    </source>
</evidence>
<dbReference type="GO" id="GO:0016042">
    <property type="term" value="P:lipid catabolic process"/>
    <property type="evidence" value="ECO:0007669"/>
    <property type="project" value="UniProtKB-KW"/>
</dbReference>
<evidence type="ECO:0000256" key="4">
    <source>
        <dbReference type="ARBA" id="ARBA00022729"/>
    </source>
</evidence>
<comment type="caution">
    <text evidence="8">The sequence shown here is derived from an EMBL/GenBank/DDBJ whole genome shotgun (WGS) entry which is preliminary data.</text>
</comment>
<gene>
    <name evidence="8" type="ORF">G4B88_010678</name>
</gene>
<evidence type="ECO:0000256" key="2">
    <source>
        <dbReference type="ARBA" id="ARBA00008668"/>
    </source>
</evidence>
<dbReference type="InterPro" id="IPR036514">
    <property type="entry name" value="SGNH_hydro_sf"/>
</dbReference>
<dbReference type="AlphaFoldDB" id="A0A7J6EQH6"/>
<comment type="similarity">
    <text evidence="2">Belongs to the 'GDSL' lipolytic enzyme family.</text>
</comment>
<evidence type="ECO:0000313" key="8">
    <source>
        <dbReference type="EMBL" id="KAF4360683.1"/>
    </source>
</evidence>
<name>A0A7J6EQH6_CANSA</name>
<dbReference type="PANTHER" id="PTHR45650">
    <property type="entry name" value="GDSL-LIKE LIPASE/ACYLHYDROLASE-RELATED"/>
    <property type="match status" value="1"/>
</dbReference>
<comment type="subcellular location">
    <subcellularLocation>
        <location evidence="1">Secreted</location>
    </subcellularLocation>
</comment>
<dbReference type="Proteomes" id="UP000583929">
    <property type="component" value="Unassembled WGS sequence"/>
</dbReference>
<organism evidence="8 9">
    <name type="scientific">Cannabis sativa</name>
    <name type="common">Hemp</name>
    <name type="synonym">Marijuana</name>
    <dbReference type="NCBI Taxonomy" id="3483"/>
    <lineage>
        <taxon>Eukaryota</taxon>
        <taxon>Viridiplantae</taxon>
        <taxon>Streptophyta</taxon>
        <taxon>Embryophyta</taxon>
        <taxon>Tracheophyta</taxon>
        <taxon>Spermatophyta</taxon>
        <taxon>Magnoliopsida</taxon>
        <taxon>eudicotyledons</taxon>
        <taxon>Gunneridae</taxon>
        <taxon>Pentapetalae</taxon>
        <taxon>rosids</taxon>
        <taxon>fabids</taxon>
        <taxon>Rosales</taxon>
        <taxon>Cannabaceae</taxon>
        <taxon>Cannabis</taxon>
    </lineage>
</organism>
<keyword evidence="3" id="KW-0964">Secreted</keyword>
<keyword evidence="4" id="KW-0732">Signal</keyword>
<accession>A0A7J6EQH6</accession>
<dbReference type="Gene3D" id="3.40.50.1110">
    <property type="entry name" value="SGNH hydrolase"/>
    <property type="match status" value="1"/>
</dbReference>
<evidence type="ECO:0000256" key="3">
    <source>
        <dbReference type="ARBA" id="ARBA00022525"/>
    </source>
</evidence>
<dbReference type="Pfam" id="PF00657">
    <property type="entry name" value="Lipase_GDSL"/>
    <property type="match status" value="1"/>
</dbReference>
<dbReference type="GO" id="GO:0005576">
    <property type="term" value="C:extracellular region"/>
    <property type="evidence" value="ECO:0007669"/>
    <property type="project" value="UniProtKB-SubCell"/>
</dbReference>
<evidence type="ECO:0000256" key="7">
    <source>
        <dbReference type="ARBA" id="ARBA00023098"/>
    </source>
</evidence>
<evidence type="ECO:0000313" key="9">
    <source>
        <dbReference type="Proteomes" id="UP000583929"/>
    </source>
</evidence>
<dbReference type="GO" id="GO:0016788">
    <property type="term" value="F:hydrolase activity, acting on ester bonds"/>
    <property type="evidence" value="ECO:0007669"/>
    <property type="project" value="InterPro"/>
</dbReference>
<dbReference type="EMBL" id="JAATIQ010000343">
    <property type="protein sequence ID" value="KAF4360683.1"/>
    <property type="molecule type" value="Genomic_DNA"/>
</dbReference>
<sequence>MMDRKMLLGKIMCLDQNQSLVELEDSRNKCASIVEMVEASLKMKESCNSGNNNNLKTLSKANYKPYGIDFPKATPTGRFTNGQTVVDILGQLLGFDEFIPPFANTTGYDILKGVNYASGSAGILPQSGKYLGDCISLNKQRLYNNSSARKFALVGLGQLGYTPSVISLYGINGINKVNLKVQLFNQNLISLVDKLNAKFSDAKFIYVNTSQIQSSDNLSSLGITNFKRNCCPTTTINLCIPSSATCNNRTSYFFWDKVHPSEAVNKFTANRSYTSLHASDSYPIDVKQLAQLQL</sequence>
<evidence type="ECO:0000256" key="6">
    <source>
        <dbReference type="ARBA" id="ARBA00022963"/>
    </source>
</evidence>
<keyword evidence="5" id="KW-0378">Hydrolase</keyword>
<evidence type="ECO:0000256" key="5">
    <source>
        <dbReference type="ARBA" id="ARBA00022801"/>
    </source>
</evidence>
<keyword evidence="6" id="KW-0442">Lipid degradation</keyword>
<dbReference type="PANTHER" id="PTHR45650:SF9">
    <property type="entry name" value="SGNH HYDROLASE-TYPE ESTERASE DOMAIN-CONTAINING PROTEIN"/>
    <property type="match status" value="1"/>
</dbReference>
<protein>
    <recommendedName>
        <fullName evidence="10">GDSL esterase/lipase</fullName>
    </recommendedName>
</protein>
<dbReference type="InterPro" id="IPR001087">
    <property type="entry name" value="GDSL"/>
</dbReference>
<reference evidence="8 9" key="1">
    <citation type="journal article" date="2020" name="bioRxiv">
        <title>Sequence and annotation of 42 cannabis genomes reveals extensive copy number variation in cannabinoid synthesis and pathogen resistance genes.</title>
        <authorList>
            <person name="Mckernan K.J."/>
            <person name="Helbert Y."/>
            <person name="Kane L.T."/>
            <person name="Ebling H."/>
            <person name="Zhang L."/>
            <person name="Liu B."/>
            <person name="Eaton Z."/>
            <person name="Mclaughlin S."/>
            <person name="Kingan S."/>
            <person name="Baybayan P."/>
            <person name="Concepcion G."/>
            <person name="Jordan M."/>
            <person name="Riva A."/>
            <person name="Barbazuk W."/>
            <person name="Harkins T."/>
        </authorList>
    </citation>
    <scope>NUCLEOTIDE SEQUENCE [LARGE SCALE GENOMIC DNA]</scope>
    <source>
        <strain evidence="9">cv. Jamaican Lion 4</strain>
        <tissue evidence="8">Leaf</tissue>
    </source>
</reference>
<dbReference type="InterPro" id="IPR051238">
    <property type="entry name" value="GDSL_esterase/lipase"/>
</dbReference>
<proteinExistence type="inferred from homology"/>
<keyword evidence="9" id="KW-1185">Reference proteome</keyword>
<keyword evidence="7" id="KW-0443">Lipid metabolism</keyword>
<evidence type="ECO:0000256" key="1">
    <source>
        <dbReference type="ARBA" id="ARBA00004613"/>
    </source>
</evidence>